<dbReference type="Pfam" id="PF01420">
    <property type="entry name" value="Methylase_S"/>
    <property type="match status" value="2"/>
</dbReference>
<feature type="domain" description="Type I restriction modification DNA specificity" evidence="4">
    <location>
        <begin position="21"/>
        <end position="184"/>
    </location>
</feature>
<dbReference type="Gene3D" id="3.90.220.20">
    <property type="entry name" value="DNA methylase specificity domains"/>
    <property type="match status" value="2"/>
</dbReference>
<feature type="domain" description="Type I restriction modification DNA specificity" evidence="4">
    <location>
        <begin position="212"/>
        <end position="371"/>
    </location>
</feature>
<gene>
    <name evidence="5" type="ORF">WOSG25_010130</name>
</gene>
<dbReference type="Proteomes" id="UP000030643">
    <property type="component" value="Unassembled WGS sequence"/>
</dbReference>
<evidence type="ECO:0000256" key="2">
    <source>
        <dbReference type="ARBA" id="ARBA00022747"/>
    </source>
</evidence>
<dbReference type="STRING" id="1329250.WOSG25_010130"/>
<evidence type="ECO:0000313" key="5">
    <source>
        <dbReference type="EMBL" id="GAK29926.1"/>
    </source>
</evidence>
<dbReference type="InterPro" id="IPR000055">
    <property type="entry name" value="Restrct_endonuc_typeI_TRD"/>
</dbReference>
<evidence type="ECO:0000313" key="6">
    <source>
        <dbReference type="Proteomes" id="UP000030643"/>
    </source>
</evidence>
<dbReference type="PANTHER" id="PTHR30408:SF13">
    <property type="entry name" value="TYPE I RESTRICTION ENZYME HINDI SPECIFICITY SUBUNIT"/>
    <property type="match status" value="1"/>
</dbReference>
<evidence type="ECO:0000256" key="3">
    <source>
        <dbReference type="ARBA" id="ARBA00023125"/>
    </source>
</evidence>
<keyword evidence="6" id="KW-1185">Reference proteome</keyword>
<proteinExistence type="inferred from homology"/>
<dbReference type="InterPro" id="IPR044946">
    <property type="entry name" value="Restrct_endonuc_typeI_TRD_sf"/>
</dbReference>
<dbReference type="GO" id="GO:0003677">
    <property type="term" value="F:DNA binding"/>
    <property type="evidence" value="ECO:0007669"/>
    <property type="project" value="UniProtKB-KW"/>
</dbReference>
<dbReference type="RefSeq" id="WP_027698077.1">
    <property type="nucleotide sequence ID" value="NZ_DF820484.1"/>
</dbReference>
<dbReference type="OrthoDB" id="9795776at2"/>
<comment type="similarity">
    <text evidence="1">Belongs to the type-I restriction system S methylase family.</text>
</comment>
<reference evidence="6" key="1">
    <citation type="journal article" date="2014" name="Genome Announc.">
        <title>Draft genome sequence of Weissella oryzae SG25T, isolated from fermented rice grains.</title>
        <authorList>
            <person name="Tanizawa Y."/>
            <person name="Fujisawa T."/>
            <person name="Mochizuki T."/>
            <person name="Kaminuma E."/>
            <person name="Suzuki Y."/>
            <person name="Nakamura Y."/>
            <person name="Tohno M."/>
        </authorList>
    </citation>
    <scope>NUCLEOTIDE SEQUENCE [LARGE SCALE GENOMIC DNA]</scope>
    <source>
        <strain evidence="6">DSM 25784 / JCM 18191 / LMG 30913 / SG25</strain>
    </source>
</reference>
<dbReference type="Gene3D" id="1.10.287.1120">
    <property type="entry name" value="Bipartite methylase S protein"/>
    <property type="match status" value="1"/>
</dbReference>
<dbReference type="CDD" id="cd17494">
    <property type="entry name" value="RMtype1_S_Sma198ORF994P-TRD2-CR2_like"/>
    <property type="match status" value="1"/>
</dbReference>
<keyword evidence="2" id="KW-0680">Restriction system</keyword>
<dbReference type="PANTHER" id="PTHR30408">
    <property type="entry name" value="TYPE-1 RESTRICTION ENZYME ECOKI SPECIFICITY PROTEIN"/>
    <property type="match status" value="1"/>
</dbReference>
<sequence>MTIHNSKIPKRRFKEFENADAWEQRKLGDVADITMGQSPNSENYTNNPDDYILVQGNADMKNGQVFPRIWTTQVTKIAKKYDLILSVRAPVGDIGKTDYDVVLGRGVAAIKGNEFLFQLLGKMKKTGYWTKLSTGSTFESINSNEIKEASILIPSDEEQKKIGLFFNNLDHLITLHQRKLDKIKALKQAYFSEMFPAEGERVPKRRFTGFTDTWEQYKLGDLTQIKTGSSDLQDAVEDGEYPFFVRSENIERSSRYIFDGEAILIPGEGRLGEIYHYINGKFDFHQRVYKISNFADSDTDGKYVLYYMQKNFKQHAMKFTVKATVNSLRLPMLTDFSLVAPKVEEQRKISAFFSNLDTLITLHQQKLEKLQNLKQAYLNEIFI</sequence>
<dbReference type="AlphaFoldDB" id="A0A069CXX9"/>
<dbReference type="EMBL" id="DF820484">
    <property type="protein sequence ID" value="GAK29926.1"/>
    <property type="molecule type" value="Genomic_DNA"/>
</dbReference>
<protein>
    <submittedName>
        <fullName evidence="5">Type I restriction enzyme S protein</fullName>
    </submittedName>
</protein>
<evidence type="ECO:0000259" key="4">
    <source>
        <dbReference type="Pfam" id="PF01420"/>
    </source>
</evidence>
<dbReference type="eggNOG" id="COG0732">
    <property type="taxonomic scope" value="Bacteria"/>
</dbReference>
<accession>A0A069CXX9</accession>
<keyword evidence="3" id="KW-0238">DNA-binding</keyword>
<dbReference type="SUPFAM" id="SSF116734">
    <property type="entry name" value="DNA methylase specificity domain"/>
    <property type="match status" value="2"/>
</dbReference>
<dbReference type="InterPro" id="IPR052021">
    <property type="entry name" value="Type-I_RS_S_subunit"/>
</dbReference>
<evidence type="ECO:0000256" key="1">
    <source>
        <dbReference type="ARBA" id="ARBA00010923"/>
    </source>
</evidence>
<organism evidence="5 6">
    <name type="scientific">Weissella oryzae (strain DSM 25784 / JCM 18191 / LMG 30913 / SG25)</name>
    <dbReference type="NCBI Taxonomy" id="1329250"/>
    <lineage>
        <taxon>Bacteria</taxon>
        <taxon>Bacillati</taxon>
        <taxon>Bacillota</taxon>
        <taxon>Bacilli</taxon>
        <taxon>Lactobacillales</taxon>
        <taxon>Lactobacillaceae</taxon>
        <taxon>Weissella</taxon>
    </lineage>
</organism>
<dbReference type="GO" id="GO:0009307">
    <property type="term" value="P:DNA restriction-modification system"/>
    <property type="evidence" value="ECO:0007669"/>
    <property type="project" value="UniProtKB-KW"/>
</dbReference>
<name>A0A069CXX9_WEIOS</name>